<organism evidence="1 2">
    <name type="scientific">Mesorhabditis belari</name>
    <dbReference type="NCBI Taxonomy" id="2138241"/>
    <lineage>
        <taxon>Eukaryota</taxon>
        <taxon>Metazoa</taxon>
        <taxon>Ecdysozoa</taxon>
        <taxon>Nematoda</taxon>
        <taxon>Chromadorea</taxon>
        <taxon>Rhabditida</taxon>
        <taxon>Rhabditina</taxon>
        <taxon>Rhabditomorpha</taxon>
        <taxon>Rhabditoidea</taxon>
        <taxon>Rhabditidae</taxon>
        <taxon>Mesorhabditinae</taxon>
        <taxon>Mesorhabditis</taxon>
    </lineage>
</organism>
<proteinExistence type="predicted"/>
<dbReference type="Proteomes" id="UP000887575">
    <property type="component" value="Unassembled WGS sequence"/>
</dbReference>
<evidence type="ECO:0000313" key="1">
    <source>
        <dbReference type="Proteomes" id="UP000887575"/>
    </source>
</evidence>
<dbReference type="AlphaFoldDB" id="A0AAF3EAQ9"/>
<reference evidence="2" key="1">
    <citation type="submission" date="2024-02" db="UniProtKB">
        <authorList>
            <consortium name="WormBaseParasite"/>
        </authorList>
    </citation>
    <scope>IDENTIFICATION</scope>
</reference>
<keyword evidence="1" id="KW-1185">Reference proteome</keyword>
<name>A0AAF3EAQ9_9BILA</name>
<protein>
    <submittedName>
        <fullName evidence="2">Uncharacterized protein</fullName>
    </submittedName>
</protein>
<accession>A0AAF3EAQ9</accession>
<dbReference type="WBParaSite" id="MBELARI_LOCUS11006">
    <property type="protein sequence ID" value="MBELARI_LOCUS11006"/>
    <property type="gene ID" value="MBELARI_LOCUS11006"/>
</dbReference>
<evidence type="ECO:0000313" key="2">
    <source>
        <dbReference type="WBParaSite" id="MBELARI_LOCUS11006"/>
    </source>
</evidence>
<sequence>MSKANRKQSFFHFSFASRIDPFTISSQSTTSNKKVASASVNAKLSLQPEVVQWQAFDCDCAEKLSQSSTSEPKSIDAKLYPNFECLVHFFAGNLGGIV</sequence>